<feature type="compositionally biased region" description="Low complexity" evidence="1">
    <location>
        <begin position="153"/>
        <end position="162"/>
    </location>
</feature>
<accession>A0AB34PLU2</accession>
<dbReference type="EMBL" id="AJIX01000037">
    <property type="protein sequence ID" value="KGR06115.1"/>
    <property type="molecule type" value="Genomic_DNA"/>
</dbReference>
<feature type="compositionally biased region" description="Polar residues" evidence="1">
    <location>
        <begin position="493"/>
        <end position="503"/>
    </location>
</feature>
<proteinExistence type="predicted"/>
<feature type="compositionally biased region" description="Low complexity" evidence="1">
    <location>
        <begin position="104"/>
        <end position="114"/>
    </location>
</feature>
<organism evidence="2 3">
    <name type="scientific">Candida albicans P78048</name>
    <dbReference type="NCBI Taxonomy" id="1094989"/>
    <lineage>
        <taxon>Eukaryota</taxon>
        <taxon>Fungi</taxon>
        <taxon>Dikarya</taxon>
        <taxon>Ascomycota</taxon>
        <taxon>Saccharomycotina</taxon>
        <taxon>Pichiomycetes</taxon>
        <taxon>Debaryomycetaceae</taxon>
        <taxon>Candida/Lodderomyces clade</taxon>
        <taxon>Candida</taxon>
    </lineage>
</organism>
<comment type="caution">
    <text evidence="2">The sequence shown here is derived from an EMBL/GenBank/DDBJ whole genome shotgun (WGS) entry which is preliminary data.</text>
</comment>
<evidence type="ECO:0000256" key="1">
    <source>
        <dbReference type="SAM" id="MobiDB-lite"/>
    </source>
</evidence>
<feature type="compositionally biased region" description="Low complexity" evidence="1">
    <location>
        <begin position="504"/>
        <end position="521"/>
    </location>
</feature>
<gene>
    <name evidence="2" type="ORF">MG3_04935</name>
</gene>
<feature type="region of interest" description="Disordered" evidence="1">
    <location>
        <begin position="598"/>
        <end position="679"/>
    </location>
</feature>
<feature type="region of interest" description="Disordered" evidence="1">
    <location>
        <begin position="467"/>
        <end position="526"/>
    </location>
</feature>
<name>A0AB34PLU2_CANAX</name>
<feature type="region of interest" description="Disordered" evidence="1">
    <location>
        <begin position="246"/>
        <end position="322"/>
    </location>
</feature>
<sequence length="723" mass="78434">MSSLPNPNPNHLTPNFNRRGHRHKRSQAMSGDFDAIGLGLFNSPSHLTTNNTTHVSSFSSSSPPPPPPIFSMSDDLDKHYQFNNTEDFANNPNQGFAFPNITKSSGKLESYSSSAPSSGKFNQHMPSNSLNSPIRLHQKRGFQNNSYHHHHNNNNNNNNNPNQPKFFLTNETTVNKDNVPEALIDLDDIFKANLHIGDNNNTGSNSGGSIPKTTHFHKRTESAPANFYYDDFLGSPFIKENAIEEEEERLEVSFEDNEEEEEDEEEIEDLRLHINDGSDEALPPPSFYQSASANSSNSSLKTKTIEKTLSNSSSSSLFATPRSGAKASRYKNIYDQSKIISNAMKISSENVSGIERTVTPPLNRNNNNNNNNSNKYLNHSSSLPSLKGKRSFSYVPQLRYGDSKRVASPKTNITIDTPPTPPTTTATATATATTVPTSVSAVTVPSSIGLSGSPSSKSPETQFILELPSASTPSTSATTLSTSSNSELKKNRNSPVSVNSEALDSNTTSSSTNSTMDTTASPNFTADITANTTTPAIVVTNEQTHLNKDPLYINTNVSSDNTTIEKSASTITASSGNSTPMVDACISPTAVVFSTSEDFERKGSVPQSPIRPQSPAETRILNETRIPVFKRKSGSKPSVASAPAPATTSSTSSFSSSSSTPEVGPATSPTKPQAPPQYMNKHDFMHRSLFRRRGSNATDTSSVSSVSSRLKRTSRIFNWIRNK</sequence>
<feature type="region of interest" description="Disordered" evidence="1">
    <location>
        <begin position="403"/>
        <end position="431"/>
    </location>
</feature>
<feature type="compositionally biased region" description="Low complexity" evidence="1">
    <location>
        <begin position="635"/>
        <end position="661"/>
    </location>
</feature>
<protein>
    <submittedName>
        <fullName evidence="2">Uncharacterized protein</fullName>
    </submittedName>
</protein>
<evidence type="ECO:0000313" key="3">
    <source>
        <dbReference type="Proteomes" id="UP000030161"/>
    </source>
</evidence>
<feature type="compositionally biased region" description="Polar residues" evidence="1">
    <location>
        <begin position="115"/>
        <end position="132"/>
    </location>
</feature>
<feature type="region of interest" description="Disordered" evidence="1">
    <location>
        <begin position="1"/>
        <end position="27"/>
    </location>
</feature>
<dbReference type="AlphaFoldDB" id="A0AB34PLU2"/>
<feature type="compositionally biased region" description="Low complexity" evidence="1">
    <location>
        <begin position="362"/>
        <end position="383"/>
    </location>
</feature>
<feature type="region of interest" description="Disordered" evidence="1">
    <location>
        <begin position="357"/>
        <end position="388"/>
    </location>
</feature>
<reference evidence="2 3" key="1">
    <citation type="submission" date="2013-12" db="EMBL/GenBank/DDBJ databases">
        <title>The Genome Sequence of Candida albicans P78048.</title>
        <authorList>
            <consortium name="The Broad Institute Genome Sequencing Platform"/>
            <consortium name="The Broad Institute Genome Sequencing Center for Infectious Disease"/>
            <person name="Cuomo C."/>
            <person name="Bennett R."/>
            <person name="Hirakawa M."/>
            <person name="Noverr M."/>
            <person name="Mitchell A."/>
            <person name="Young S.K."/>
            <person name="Zeng Q."/>
            <person name="Gargeya S."/>
            <person name="Fitzgerald M."/>
            <person name="Abouelleil A."/>
            <person name="Alvarado L."/>
            <person name="Berlin A.M."/>
            <person name="Chapman S.B."/>
            <person name="Dewar J."/>
            <person name="Goldberg J."/>
            <person name="Griggs A."/>
            <person name="Gujja S."/>
            <person name="Hansen M."/>
            <person name="Howarth C."/>
            <person name="Imamovic A."/>
            <person name="Larimer J."/>
            <person name="McCowan C."/>
            <person name="Murphy C."/>
            <person name="Pearson M."/>
            <person name="Priest M."/>
            <person name="Roberts A."/>
            <person name="Saif S."/>
            <person name="Shea T."/>
            <person name="Sykes S."/>
            <person name="Wortman J."/>
            <person name="Nusbaum C."/>
            <person name="Birren B."/>
        </authorList>
    </citation>
    <scope>NUCLEOTIDE SEQUENCE [LARGE SCALE GENOMIC DNA]</scope>
    <source>
        <strain evidence="2 3">P78048</strain>
    </source>
</reference>
<feature type="compositionally biased region" description="Low complexity" evidence="1">
    <location>
        <begin position="290"/>
        <end position="299"/>
    </location>
</feature>
<feature type="compositionally biased region" description="Low complexity" evidence="1">
    <location>
        <begin position="467"/>
        <end position="486"/>
    </location>
</feature>
<feature type="compositionally biased region" description="Acidic residues" evidence="1">
    <location>
        <begin position="246"/>
        <end position="268"/>
    </location>
</feature>
<dbReference type="Proteomes" id="UP000030161">
    <property type="component" value="Unassembled WGS sequence"/>
</dbReference>
<evidence type="ECO:0000313" key="2">
    <source>
        <dbReference type="EMBL" id="KGR06115.1"/>
    </source>
</evidence>
<feature type="region of interest" description="Disordered" evidence="1">
    <location>
        <begin position="90"/>
        <end position="166"/>
    </location>
</feature>